<keyword evidence="1" id="KW-1133">Transmembrane helix</keyword>
<evidence type="ECO:0000313" key="3">
    <source>
        <dbReference type="Proteomes" id="UP000596157"/>
    </source>
</evidence>
<feature type="transmembrane region" description="Helical" evidence="1">
    <location>
        <begin position="20"/>
        <end position="39"/>
    </location>
</feature>
<dbReference type="Proteomes" id="UP000596157">
    <property type="component" value="Chromosome"/>
</dbReference>
<keyword evidence="1" id="KW-0812">Transmembrane</keyword>
<evidence type="ECO:0000256" key="1">
    <source>
        <dbReference type="SAM" id="Phobius"/>
    </source>
</evidence>
<dbReference type="GeneID" id="92279860"/>
<evidence type="ECO:0000313" key="2">
    <source>
        <dbReference type="EMBL" id="QQO61385.1"/>
    </source>
</evidence>
<keyword evidence="1" id="KW-0472">Membrane</keyword>
<sequence length="81" mass="9348">MSDKKRSPLAEFIESYRGNPIATVVVFILLPVLFLLSMIRKLLILNMKLANFMFDRYDTGIKLIGVTLLKMRKFDRKKIGG</sequence>
<dbReference type="RefSeq" id="WP_337979503.1">
    <property type="nucleotide sequence ID" value="NZ_CP067099.1"/>
</dbReference>
<accession>A0ABX7AC01</accession>
<name>A0ABX7AC01_9GAMM</name>
<protein>
    <submittedName>
        <fullName evidence="2">Uncharacterized protein</fullName>
    </submittedName>
</protein>
<keyword evidence="3" id="KW-1185">Reference proteome</keyword>
<dbReference type="EMBL" id="CP067099">
    <property type="protein sequence ID" value="QQO61385.1"/>
    <property type="molecule type" value="Genomic_DNA"/>
</dbReference>
<organism evidence="2 3">
    <name type="scientific">Providencia manganoxydans</name>
    <dbReference type="NCBI Taxonomy" id="2923283"/>
    <lineage>
        <taxon>Bacteria</taxon>
        <taxon>Pseudomonadati</taxon>
        <taxon>Pseudomonadota</taxon>
        <taxon>Gammaproteobacteria</taxon>
        <taxon>Enterobacterales</taxon>
        <taxon>Morganellaceae</taxon>
        <taxon>Providencia</taxon>
    </lineage>
</organism>
<reference evidence="3" key="1">
    <citation type="submission" date="2021-01" db="EMBL/GenBank/DDBJ databases">
        <title>Providencia vermicola LLDRA6, a soil-borne Mn(II)-oxidizing bacterium, exploits a strategy of superoxide production coupled to hydrogen peroxide consumption to generate Mn oxides, as revealed by transcriptional up-regulation of genes for phenylacetic acid catabolism.</title>
        <authorList>
            <person name="Chen S."/>
            <person name="Ding Z."/>
            <person name="Chen J."/>
            <person name="Luo J."/>
            <person name="Ruan X."/>
            <person name="Li Z."/>
            <person name="Liao F."/>
            <person name="He J."/>
            <person name="Li D."/>
        </authorList>
    </citation>
    <scope>NUCLEOTIDE SEQUENCE [LARGE SCALE GENOMIC DNA]</scope>
    <source>
        <strain evidence="3">LLDRA6</strain>
    </source>
</reference>
<proteinExistence type="predicted"/>
<gene>
    <name evidence="2" type="ORF">JI723_14045</name>
</gene>